<dbReference type="RefSeq" id="WP_264068230.1">
    <property type="nucleotide sequence ID" value="NZ_JACKTY010000029.1"/>
</dbReference>
<reference evidence="3 4" key="1">
    <citation type="journal article" date="2022" name="BMC Genomics">
        <title>Comparative genome analysis of mycobacteria focusing on tRNA and non-coding RNA.</title>
        <authorList>
            <person name="Behra P.R.K."/>
            <person name="Pettersson B.M.F."/>
            <person name="Ramesh M."/>
            <person name="Das S."/>
            <person name="Dasgupta S."/>
            <person name="Kirsebom L.A."/>
        </authorList>
    </citation>
    <scope>NUCLEOTIDE SEQUENCE [LARGE SCALE GENOMIC DNA]</scope>
    <source>
        <strain evidence="3 4">DSM 44078</strain>
    </source>
</reference>
<feature type="compositionally biased region" description="Basic and acidic residues" evidence="1">
    <location>
        <begin position="91"/>
        <end position="111"/>
    </location>
</feature>
<proteinExistence type="predicted"/>
<accession>A0ABT3CCU7</accession>
<evidence type="ECO:0000256" key="2">
    <source>
        <dbReference type="SAM" id="Phobius"/>
    </source>
</evidence>
<sequence>MATSTLILIAIIAIAAVVLIALIAWVGRNKRNQHRHVVADKIRDAVREESPEVGQQEALADETAARARAAQAEADVKAAQAAGLQQQAAIHRNEASTSRDHLDSEWARADTMDPATQASGADDRTETPGPLTAAK</sequence>
<evidence type="ECO:0000313" key="3">
    <source>
        <dbReference type="EMBL" id="MCV7227290.1"/>
    </source>
</evidence>
<keyword evidence="2" id="KW-0472">Membrane</keyword>
<feature type="transmembrane region" description="Helical" evidence="2">
    <location>
        <begin position="6"/>
        <end position="26"/>
    </location>
</feature>
<gene>
    <name evidence="3" type="ORF">H7J73_14745</name>
</gene>
<evidence type="ECO:0000256" key="1">
    <source>
        <dbReference type="SAM" id="MobiDB-lite"/>
    </source>
</evidence>
<evidence type="ECO:0000313" key="4">
    <source>
        <dbReference type="Proteomes" id="UP001526201"/>
    </source>
</evidence>
<dbReference type="Proteomes" id="UP001526201">
    <property type="component" value="Unassembled WGS sequence"/>
</dbReference>
<comment type="caution">
    <text evidence="3">The sequence shown here is derived from an EMBL/GenBank/DDBJ whole genome shotgun (WGS) entry which is preliminary data.</text>
</comment>
<keyword evidence="2" id="KW-0812">Transmembrane</keyword>
<dbReference type="EMBL" id="JACKTY010000029">
    <property type="protein sequence ID" value="MCV7227290.1"/>
    <property type="molecule type" value="Genomic_DNA"/>
</dbReference>
<organism evidence="3 4">
    <name type="scientific">Mycolicibacterium komossense</name>
    <dbReference type="NCBI Taxonomy" id="1779"/>
    <lineage>
        <taxon>Bacteria</taxon>
        <taxon>Bacillati</taxon>
        <taxon>Actinomycetota</taxon>
        <taxon>Actinomycetes</taxon>
        <taxon>Mycobacteriales</taxon>
        <taxon>Mycobacteriaceae</taxon>
        <taxon>Mycolicibacterium</taxon>
    </lineage>
</organism>
<keyword evidence="4" id="KW-1185">Reference proteome</keyword>
<protein>
    <submittedName>
        <fullName evidence="3">Uncharacterized protein</fullName>
    </submittedName>
</protein>
<name>A0ABT3CCU7_9MYCO</name>
<feature type="region of interest" description="Disordered" evidence="1">
    <location>
        <begin position="85"/>
        <end position="135"/>
    </location>
</feature>
<keyword evidence="2" id="KW-1133">Transmembrane helix</keyword>